<feature type="region of interest" description="Disordered" evidence="3">
    <location>
        <begin position="165"/>
        <end position="196"/>
    </location>
</feature>
<reference evidence="5 6" key="1">
    <citation type="journal article" date="2015" name="Nat. Commun.">
        <title>Outbred genome sequencing and CRISPR/Cas9 gene editing in butterflies.</title>
        <authorList>
            <person name="Li X."/>
            <person name="Fan D."/>
            <person name="Zhang W."/>
            <person name="Liu G."/>
            <person name="Zhang L."/>
            <person name="Zhao L."/>
            <person name="Fang X."/>
            <person name="Chen L."/>
            <person name="Dong Y."/>
            <person name="Chen Y."/>
            <person name="Ding Y."/>
            <person name="Zhao R."/>
            <person name="Feng M."/>
            <person name="Zhu Y."/>
            <person name="Feng Y."/>
            <person name="Jiang X."/>
            <person name="Zhu D."/>
            <person name="Xiang H."/>
            <person name="Feng X."/>
            <person name="Li S."/>
            <person name="Wang J."/>
            <person name="Zhang G."/>
            <person name="Kronforst M.R."/>
            <person name="Wang W."/>
        </authorList>
    </citation>
    <scope>NUCLEOTIDE SEQUENCE [LARGE SCALE GENOMIC DNA]</scope>
    <source>
        <strain evidence="5">Ya'a_city_454_Pm</strain>
        <tissue evidence="5">Whole body</tissue>
    </source>
</reference>
<evidence type="ECO:0000313" key="6">
    <source>
        <dbReference type="Proteomes" id="UP000053240"/>
    </source>
</evidence>
<feature type="compositionally biased region" description="Polar residues" evidence="3">
    <location>
        <begin position="165"/>
        <end position="188"/>
    </location>
</feature>
<feature type="region of interest" description="Disordered" evidence="3">
    <location>
        <begin position="408"/>
        <end position="436"/>
    </location>
</feature>
<dbReference type="AlphaFoldDB" id="A0A0N0PB93"/>
<name>A0A0N0PB93_PAPMA</name>
<dbReference type="PROSITE" id="PS50102">
    <property type="entry name" value="RRM"/>
    <property type="match status" value="3"/>
</dbReference>
<dbReference type="Pfam" id="PF00076">
    <property type="entry name" value="RRM_1"/>
    <property type="match status" value="3"/>
</dbReference>
<feature type="domain" description="RRM" evidence="4">
    <location>
        <begin position="96"/>
        <end position="174"/>
    </location>
</feature>
<dbReference type="InterPro" id="IPR035979">
    <property type="entry name" value="RBD_domain_sf"/>
</dbReference>
<evidence type="ECO:0000256" key="1">
    <source>
        <dbReference type="ARBA" id="ARBA00022884"/>
    </source>
</evidence>
<dbReference type="STRING" id="76193.A0A0N0PB93"/>
<dbReference type="Proteomes" id="UP000053240">
    <property type="component" value="Unassembled WGS sequence"/>
</dbReference>
<dbReference type="InterPro" id="IPR012677">
    <property type="entry name" value="Nucleotide-bd_a/b_plait_sf"/>
</dbReference>
<feature type="domain" description="RRM" evidence="4">
    <location>
        <begin position="8"/>
        <end position="83"/>
    </location>
</feature>
<keyword evidence="6" id="KW-1185">Reference proteome</keyword>
<protein>
    <submittedName>
        <fullName evidence="5">Nucleolysin TIA-1 isoform p40</fullName>
    </submittedName>
</protein>
<keyword evidence="1 2" id="KW-0694">RNA-binding</keyword>
<evidence type="ECO:0000313" key="5">
    <source>
        <dbReference type="EMBL" id="KPJ10085.1"/>
    </source>
</evidence>
<dbReference type="PANTHER" id="PTHR10352">
    <property type="entry name" value="EUKARYOTIC TRANSLATION INITIATION FACTOR 3 SUBUNIT G"/>
    <property type="match status" value="1"/>
</dbReference>
<proteinExistence type="predicted"/>
<feature type="region of interest" description="Disordered" evidence="3">
    <location>
        <begin position="512"/>
        <end position="580"/>
    </location>
</feature>
<dbReference type="InParanoid" id="A0A0N0PB93"/>
<dbReference type="CDD" id="cd12352">
    <property type="entry name" value="RRM1_TIA1_like"/>
    <property type="match status" value="1"/>
</dbReference>
<dbReference type="FunFam" id="3.30.70.330:FF:000419">
    <property type="entry name" value="CLUMA_CG006354, isoform A"/>
    <property type="match status" value="1"/>
</dbReference>
<dbReference type="SMART" id="SM00360">
    <property type="entry name" value="RRM"/>
    <property type="match status" value="3"/>
</dbReference>
<dbReference type="FunFam" id="3.30.70.330:FF:000087">
    <property type="entry name" value="Nucleolysin TIAR isoform 1"/>
    <property type="match status" value="1"/>
</dbReference>
<dbReference type="InterPro" id="IPR000504">
    <property type="entry name" value="RRM_dom"/>
</dbReference>
<dbReference type="SMART" id="SM00361">
    <property type="entry name" value="RRM_1"/>
    <property type="match status" value="3"/>
</dbReference>
<sequence length="589" mass="64793">MGDESHPKTLYVGNLDASVTEEFLCALFGQIGEVKGCKIIREPGNDPYAFLEFTNHTSAATALAAMNKRVFLDKEMKVNWATSPGNQPKTDTSNHHHIFVGDLSPEIETHILREAFAPFGEISNCRIVRDPQTLKSKGYAFVSFVKKADAEAAIQSMNGQWLGSRSIRTNWSTRKPPTNRPNEGTPSSKRVKQPTFDEVYNQSSPTNTTVYCGGFTSNVITEELMQSTFSQFGQIQDVRVFRDKGYAFIRFTTKEAAAHAIEATHNTEISGHTVKCFWGKENGGGENQSTNNPPAAATAMGAQTQYPYAYQQGMGYWYAQVAGVAPPAPSAFCVARAASRGPIAASFTRTNPATAAAMVYESDFYTTRRPYRPSSYSVTRQSAGDWEKVPFVPRPSLVPDPVTAFGRRGRAGARSSVLDPVTRQNIPPKPESKLAPLAPYVSPREQTRERVLAAVGHRERAFEADPLGTPRDHMDVLLAHAHGRPLHAARRHTPRHYVVVDREPLPRRAEEQYSYSYSSTSERSTGSGLPQRSSYSSSVERRTGSGPGGYSYSSERASSLGGPGGYSYSSTSSGRLPYGTTYRHYSYRV</sequence>
<gene>
    <name evidence="5" type="ORF">RR48_05720</name>
</gene>
<dbReference type="FunCoup" id="A0A0N0PB93">
    <property type="interactions" value="1729"/>
</dbReference>
<dbReference type="CDD" id="cd12354">
    <property type="entry name" value="RRM3_TIA1_like"/>
    <property type="match status" value="1"/>
</dbReference>
<dbReference type="GO" id="GO:0003723">
    <property type="term" value="F:RNA binding"/>
    <property type="evidence" value="ECO:0007669"/>
    <property type="project" value="UniProtKB-UniRule"/>
</dbReference>
<evidence type="ECO:0000259" key="4">
    <source>
        <dbReference type="PROSITE" id="PS50102"/>
    </source>
</evidence>
<evidence type="ECO:0000256" key="3">
    <source>
        <dbReference type="SAM" id="MobiDB-lite"/>
    </source>
</evidence>
<feature type="compositionally biased region" description="Low complexity" evidence="3">
    <location>
        <begin position="550"/>
        <end position="574"/>
    </location>
</feature>
<dbReference type="Gene3D" id="3.30.70.330">
    <property type="match status" value="3"/>
</dbReference>
<feature type="domain" description="RRM" evidence="4">
    <location>
        <begin position="208"/>
        <end position="281"/>
    </location>
</feature>
<accession>A0A0N0PB93</accession>
<dbReference type="InterPro" id="IPR003954">
    <property type="entry name" value="RRM_euk-type"/>
</dbReference>
<dbReference type="EMBL" id="KQ460973">
    <property type="protein sequence ID" value="KPJ10085.1"/>
    <property type="molecule type" value="Genomic_DNA"/>
</dbReference>
<dbReference type="FunFam" id="3.30.70.330:FF:000317">
    <property type="entry name" value="Rox8, isoform B"/>
    <property type="match status" value="1"/>
</dbReference>
<feature type="compositionally biased region" description="Low complexity" evidence="3">
    <location>
        <begin position="512"/>
        <end position="528"/>
    </location>
</feature>
<dbReference type="CDD" id="cd12353">
    <property type="entry name" value="RRM2_TIA1_like"/>
    <property type="match status" value="1"/>
</dbReference>
<organism evidence="5 6">
    <name type="scientific">Papilio machaon</name>
    <name type="common">Old World swallowtail butterfly</name>
    <dbReference type="NCBI Taxonomy" id="76193"/>
    <lineage>
        <taxon>Eukaryota</taxon>
        <taxon>Metazoa</taxon>
        <taxon>Ecdysozoa</taxon>
        <taxon>Arthropoda</taxon>
        <taxon>Hexapoda</taxon>
        <taxon>Insecta</taxon>
        <taxon>Pterygota</taxon>
        <taxon>Neoptera</taxon>
        <taxon>Endopterygota</taxon>
        <taxon>Lepidoptera</taxon>
        <taxon>Glossata</taxon>
        <taxon>Ditrysia</taxon>
        <taxon>Papilionoidea</taxon>
        <taxon>Papilionidae</taxon>
        <taxon>Papilioninae</taxon>
        <taxon>Papilio</taxon>
    </lineage>
</organism>
<evidence type="ECO:0000256" key="2">
    <source>
        <dbReference type="PROSITE-ProRule" id="PRU00176"/>
    </source>
</evidence>
<dbReference type="SUPFAM" id="SSF54928">
    <property type="entry name" value="RNA-binding domain, RBD"/>
    <property type="match status" value="3"/>
</dbReference>